<evidence type="ECO:0000259" key="10">
    <source>
        <dbReference type="PROSITE" id="PS51278"/>
    </source>
</evidence>
<dbReference type="NCBIfam" id="TIGR01536">
    <property type="entry name" value="asn_synth_AEB"/>
    <property type="match status" value="1"/>
</dbReference>
<dbReference type="PIRSF" id="PIRSF001589">
    <property type="entry name" value="Asn_synthetase_glu-h"/>
    <property type="match status" value="1"/>
</dbReference>
<dbReference type="Gene3D" id="3.40.50.620">
    <property type="entry name" value="HUPs"/>
    <property type="match status" value="1"/>
</dbReference>
<dbReference type="SUPFAM" id="SSF56235">
    <property type="entry name" value="N-terminal nucleophile aminohydrolases (Ntn hydrolases)"/>
    <property type="match status" value="1"/>
</dbReference>
<dbReference type="InterPro" id="IPR001962">
    <property type="entry name" value="Asn_synthase"/>
</dbReference>
<sequence length="625" mass="71673">MCGIVGTFDLSGKPASTVILKSMTDSVAHRGPDGEGHYVDGSLGLGHRRLAIIDLSPLGRQPMATSDQRYVISYNGEIYNYKEIRTQLQSFGHQFHSQTDTEVLLKAIVHWGTDALEKLNGMFAFALWDTKEKTLLLSRDRYGIKPLYYTVTNNLLIFASEIKAIGVHPSFKPTLDAEALFEYFTFQNFLTNKTLHKNVKMLPAGCFVKFQLGKSSNPSITQYWDYNFQPDTSSRSLDEYVDQFDYLFRQAVNRQLISDVDVGTYLSGGMDSGSITAITSEQIKNLKTFTCGFDLQSASGIELNFDERASAENMSYLFKTEQYEMVLKAGDMERAMNNLSWHLEEPRVGQSYPNYYISRLASKFVKVVLGGVGGDELFGGYPWRYSLALDSKNFEDFKNRYYNYWQRLLTDEDLKNLFSPIWDQVKHVSTKDIFLSCFKSTDAPKEKLDYINSSFYFEAKTFLHGLLVVEDKLSMAHSLETRVPFLDNDLVEFAQKLPLHMKVDAVEVEKFDDNSYAHLYKEKILRIENGKVLLRNAMRRYLPDNIINRPKQGFSSPDASWFKGESVNYIKNALLDDRAYICNFLDKKTIHRLIGDHLSGNVNRRLLIWSLLSFEKWGKKFDTSS</sequence>
<accession>A0A8J7TSR6</accession>
<keyword evidence="8" id="KW-0028">Amino-acid biosynthesis</keyword>
<reference evidence="11" key="1">
    <citation type="submission" date="2021-02" db="EMBL/GenBank/DDBJ databases">
        <title>Thiocyanate and organic carbon inputs drive convergent selection for specific autotrophic Afipia and Thiobacillus strains within complex microbiomes.</title>
        <authorList>
            <person name="Huddy R.J."/>
            <person name="Sachdeva R."/>
            <person name="Kadzinga F."/>
            <person name="Kantor R.S."/>
            <person name="Harrison S.T.L."/>
            <person name="Banfield J.F."/>
        </authorList>
    </citation>
    <scope>NUCLEOTIDE SEQUENCE</scope>
    <source>
        <strain evidence="11">SCN18_10_11_15_R4_P_38_20</strain>
    </source>
</reference>
<dbReference type="Pfam" id="PF13537">
    <property type="entry name" value="GATase_7"/>
    <property type="match status" value="1"/>
</dbReference>
<protein>
    <recommendedName>
        <fullName evidence="3">asparagine synthase (glutamine-hydrolyzing)</fullName>
        <ecNumber evidence="3">6.3.5.4</ecNumber>
    </recommendedName>
</protein>
<dbReference type="GO" id="GO:0004066">
    <property type="term" value="F:asparagine synthase (glutamine-hydrolyzing) activity"/>
    <property type="evidence" value="ECO:0007669"/>
    <property type="project" value="UniProtKB-EC"/>
</dbReference>
<dbReference type="CDD" id="cd01991">
    <property type="entry name" value="Asn_synthase_B_C"/>
    <property type="match status" value="1"/>
</dbReference>
<evidence type="ECO:0000313" key="11">
    <source>
        <dbReference type="EMBL" id="MBN9412631.1"/>
    </source>
</evidence>
<evidence type="ECO:0000256" key="2">
    <source>
        <dbReference type="ARBA" id="ARBA00005752"/>
    </source>
</evidence>
<dbReference type="PANTHER" id="PTHR43284:SF1">
    <property type="entry name" value="ASPARAGINE SYNTHETASE"/>
    <property type="match status" value="1"/>
</dbReference>
<feature type="domain" description="Glutamine amidotransferase type-2" evidence="10">
    <location>
        <begin position="2"/>
        <end position="213"/>
    </location>
</feature>
<dbReference type="InterPro" id="IPR029055">
    <property type="entry name" value="Ntn_hydrolases_N"/>
</dbReference>
<dbReference type="PANTHER" id="PTHR43284">
    <property type="entry name" value="ASPARAGINE SYNTHETASE (GLUTAMINE-HYDROLYZING)"/>
    <property type="match status" value="1"/>
</dbReference>
<evidence type="ECO:0000256" key="9">
    <source>
        <dbReference type="PIRSR" id="PIRSR001589-2"/>
    </source>
</evidence>
<evidence type="ECO:0000256" key="6">
    <source>
        <dbReference type="ARBA" id="ARBA00022962"/>
    </source>
</evidence>
<dbReference type="EC" id="6.3.5.4" evidence="3"/>
<dbReference type="InterPro" id="IPR017932">
    <property type="entry name" value="GATase_2_dom"/>
</dbReference>
<dbReference type="CDD" id="cd00712">
    <property type="entry name" value="AsnB"/>
    <property type="match status" value="1"/>
</dbReference>
<dbReference type="InterPro" id="IPR033738">
    <property type="entry name" value="AsnB_N"/>
</dbReference>
<dbReference type="InterPro" id="IPR051786">
    <property type="entry name" value="ASN_synthetase/amidase"/>
</dbReference>
<gene>
    <name evidence="11" type="primary">asnB</name>
    <name evidence="11" type="ORF">J0H12_01720</name>
</gene>
<feature type="binding site" evidence="9">
    <location>
        <position position="100"/>
    </location>
    <ligand>
        <name>L-glutamine</name>
        <dbReference type="ChEBI" id="CHEBI:58359"/>
    </ligand>
</feature>
<dbReference type="Proteomes" id="UP000664414">
    <property type="component" value="Unassembled WGS sequence"/>
</dbReference>
<dbReference type="EMBL" id="JAFKGL010000011">
    <property type="protein sequence ID" value="MBN9412631.1"/>
    <property type="molecule type" value="Genomic_DNA"/>
</dbReference>
<evidence type="ECO:0000313" key="12">
    <source>
        <dbReference type="Proteomes" id="UP000664414"/>
    </source>
</evidence>
<name>A0A8J7TSR6_9PROT</name>
<dbReference type="GO" id="GO:0006529">
    <property type="term" value="P:asparagine biosynthetic process"/>
    <property type="evidence" value="ECO:0007669"/>
    <property type="project" value="UniProtKB-KW"/>
</dbReference>
<comment type="catalytic activity">
    <reaction evidence="7">
        <text>L-aspartate + L-glutamine + ATP + H2O = L-asparagine + L-glutamate + AMP + diphosphate + H(+)</text>
        <dbReference type="Rhea" id="RHEA:12228"/>
        <dbReference type="ChEBI" id="CHEBI:15377"/>
        <dbReference type="ChEBI" id="CHEBI:15378"/>
        <dbReference type="ChEBI" id="CHEBI:29985"/>
        <dbReference type="ChEBI" id="CHEBI:29991"/>
        <dbReference type="ChEBI" id="CHEBI:30616"/>
        <dbReference type="ChEBI" id="CHEBI:33019"/>
        <dbReference type="ChEBI" id="CHEBI:58048"/>
        <dbReference type="ChEBI" id="CHEBI:58359"/>
        <dbReference type="ChEBI" id="CHEBI:456215"/>
        <dbReference type="EC" id="6.3.5.4"/>
    </reaction>
</comment>
<dbReference type="InterPro" id="IPR014729">
    <property type="entry name" value="Rossmann-like_a/b/a_fold"/>
</dbReference>
<organism evidence="11 12">
    <name type="scientific">Candidatus Paracaedimonas acanthamoebae</name>
    <dbReference type="NCBI Taxonomy" id="244581"/>
    <lineage>
        <taxon>Bacteria</taxon>
        <taxon>Pseudomonadati</taxon>
        <taxon>Pseudomonadota</taxon>
        <taxon>Alphaproteobacteria</taxon>
        <taxon>Holosporales</taxon>
        <taxon>Caedimonadaceae</taxon>
        <taxon>Candidatus Paracaedimonas</taxon>
    </lineage>
</organism>
<dbReference type="GO" id="GO:0005829">
    <property type="term" value="C:cytosol"/>
    <property type="evidence" value="ECO:0007669"/>
    <property type="project" value="TreeGrafter"/>
</dbReference>
<comment type="similarity">
    <text evidence="2">Belongs to the asparagine synthetase family.</text>
</comment>
<evidence type="ECO:0000256" key="8">
    <source>
        <dbReference type="PIRSR" id="PIRSR001589-1"/>
    </source>
</evidence>
<keyword evidence="6 8" id="KW-0315">Glutamine amidotransferase</keyword>
<dbReference type="InterPro" id="IPR006426">
    <property type="entry name" value="Asn_synth_AEB"/>
</dbReference>
<comment type="caution">
    <text evidence="11">The sequence shown here is derived from an EMBL/GenBank/DDBJ whole genome shotgun (WGS) entry which is preliminary data.</text>
</comment>
<dbReference type="GO" id="GO:0005524">
    <property type="term" value="F:ATP binding"/>
    <property type="evidence" value="ECO:0007669"/>
    <property type="project" value="UniProtKB-KW"/>
</dbReference>
<evidence type="ECO:0000256" key="1">
    <source>
        <dbReference type="ARBA" id="ARBA00005187"/>
    </source>
</evidence>
<keyword evidence="4 9" id="KW-0547">Nucleotide-binding</keyword>
<dbReference type="SUPFAM" id="SSF52402">
    <property type="entry name" value="Adenine nucleotide alpha hydrolases-like"/>
    <property type="match status" value="1"/>
</dbReference>
<dbReference type="PROSITE" id="PS51278">
    <property type="entry name" value="GATASE_TYPE_2"/>
    <property type="match status" value="1"/>
</dbReference>
<keyword evidence="11" id="KW-0436">Ligase</keyword>
<proteinExistence type="inferred from homology"/>
<evidence type="ECO:0000256" key="5">
    <source>
        <dbReference type="ARBA" id="ARBA00022840"/>
    </source>
</evidence>
<keyword evidence="8" id="KW-0061">Asparagine biosynthesis</keyword>
<comment type="pathway">
    <text evidence="1">Amino-acid biosynthesis; L-asparagine biosynthesis; L-asparagine from L-aspartate (L-Gln route): step 1/1.</text>
</comment>
<feature type="active site" description="For GATase activity" evidence="8">
    <location>
        <position position="2"/>
    </location>
</feature>
<evidence type="ECO:0000256" key="4">
    <source>
        <dbReference type="ARBA" id="ARBA00022741"/>
    </source>
</evidence>
<dbReference type="Gene3D" id="3.60.20.10">
    <property type="entry name" value="Glutamine Phosphoribosylpyrophosphate, subunit 1, domain 1"/>
    <property type="match status" value="1"/>
</dbReference>
<evidence type="ECO:0000256" key="3">
    <source>
        <dbReference type="ARBA" id="ARBA00012737"/>
    </source>
</evidence>
<keyword evidence="5 9" id="KW-0067">ATP-binding</keyword>
<dbReference type="AlphaFoldDB" id="A0A8J7TSR6"/>
<dbReference type="Pfam" id="PF00733">
    <property type="entry name" value="Asn_synthase"/>
    <property type="match status" value="1"/>
</dbReference>
<evidence type="ECO:0000256" key="7">
    <source>
        <dbReference type="ARBA" id="ARBA00048741"/>
    </source>
</evidence>